<protein>
    <submittedName>
        <fullName evidence="1">Uncharacterized protein</fullName>
    </submittedName>
</protein>
<name>A0A6C0JW07_9ZZZZ</name>
<organism evidence="1">
    <name type="scientific">viral metagenome</name>
    <dbReference type="NCBI Taxonomy" id="1070528"/>
    <lineage>
        <taxon>unclassified sequences</taxon>
        <taxon>metagenomes</taxon>
        <taxon>organismal metagenomes</taxon>
    </lineage>
</organism>
<dbReference type="AlphaFoldDB" id="A0A6C0JW07"/>
<evidence type="ECO:0000313" key="1">
    <source>
        <dbReference type="EMBL" id="QHU09935.1"/>
    </source>
</evidence>
<proteinExistence type="predicted"/>
<accession>A0A6C0JW07</accession>
<reference evidence="1" key="1">
    <citation type="journal article" date="2020" name="Nature">
        <title>Giant virus diversity and host interactions through global metagenomics.</title>
        <authorList>
            <person name="Schulz F."/>
            <person name="Roux S."/>
            <person name="Paez-Espino D."/>
            <person name="Jungbluth S."/>
            <person name="Walsh D.A."/>
            <person name="Denef V.J."/>
            <person name="McMahon K.D."/>
            <person name="Konstantinidis K.T."/>
            <person name="Eloe-Fadrosh E.A."/>
            <person name="Kyrpides N.C."/>
            <person name="Woyke T."/>
        </authorList>
    </citation>
    <scope>NUCLEOTIDE SEQUENCE</scope>
    <source>
        <strain evidence="1">GVMAG-S-1101164-164</strain>
    </source>
</reference>
<dbReference type="EMBL" id="MN740747">
    <property type="protein sequence ID" value="QHU09935.1"/>
    <property type="molecule type" value="Genomic_DNA"/>
</dbReference>
<sequence length="283" mass="32944">MNFNIKKFDMNMIVERCSIDSHKSPMIVLIGKKDTGKSFLVKDILAHTHDCFPVGTVISGTEVANPFFQDIVPSKLIHDKYRPEIVMNSIRRQLSIKQAREHEKRSSGGHSNIDPRAFLILDDCLYDSSWIREESTRYVFMNGRHIDMVTMITMQYPLGVTPNLRTNIDFVFILRETGIGNRKRIYENFASMFPTFSMFCQFMDQCTENYECLVVCNGVQSNRLEDQVFWYKAKEAPPFKMCDDSLWLDNKPFTSSMLAVDDYAPEKVRKKNDPWVKVKKSDR</sequence>